<dbReference type="PROSITE" id="PS51257">
    <property type="entry name" value="PROKAR_LIPOPROTEIN"/>
    <property type="match status" value="1"/>
</dbReference>
<name>A0A8H7JE88_9PLEO</name>
<dbReference type="AlphaFoldDB" id="A0A8H7JE88"/>
<dbReference type="PANTHER" id="PTHR41774">
    <property type="match status" value="1"/>
</dbReference>
<gene>
    <name evidence="2" type="ORF">EKO04_000625</name>
</gene>
<dbReference type="PANTHER" id="PTHR41774:SF1">
    <property type="entry name" value="NGG1P INTERACTING FACTOR NIF3"/>
    <property type="match status" value="1"/>
</dbReference>
<accession>A0A8H7JE88</accession>
<dbReference type="EMBL" id="RZGK01000002">
    <property type="protein sequence ID" value="KAF9701322.1"/>
    <property type="molecule type" value="Genomic_DNA"/>
</dbReference>
<dbReference type="InterPro" id="IPR015867">
    <property type="entry name" value="N-reg_PII/ATP_PRibTrfase_C"/>
</dbReference>
<dbReference type="OrthoDB" id="15981at2759"/>
<keyword evidence="3" id="KW-1185">Reference proteome</keyword>
<evidence type="ECO:0000256" key="1">
    <source>
        <dbReference type="ARBA" id="ARBA00020998"/>
    </source>
</evidence>
<sequence length="112" mass="12028">MCTLQKFKLVFFVPPSALSACKAAIFAAGAGRYPGSGGYTEVCFTSKGAGQFRPGEAANPNIGKPGTLEELEEYRVEAICVGRDTAVEAVAALRKAHPYEEVAYEVYKIEDM</sequence>
<dbReference type="InterPro" id="IPR036069">
    <property type="entry name" value="DUF34/NIF3_sf"/>
</dbReference>
<organism evidence="2 3">
    <name type="scientific">Ascochyta lentis</name>
    <dbReference type="NCBI Taxonomy" id="205686"/>
    <lineage>
        <taxon>Eukaryota</taxon>
        <taxon>Fungi</taxon>
        <taxon>Dikarya</taxon>
        <taxon>Ascomycota</taxon>
        <taxon>Pezizomycotina</taxon>
        <taxon>Dothideomycetes</taxon>
        <taxon>Pleosporomycetidae</taxon>
        <taxon>Pleosporales</taxon>
        <taxon>Pleosporineae</taxon>
        <taxon>Didymellaceae</taxon>
        <taxon>Ascochyta</taxon>
    </lineage>
</organism>
<reference evidence="2" key="2">
    <citation type="submission" date="2020-09" db="EMBL/GenBank/DDBJ databases">
        <title>Reference genome assembly for Australian Ascochyta lentis isolate Al4.</title>
        <authorList>
            <person name="Lee R.C."/>
            <person name="Farfan-Caceres L.M."/>
            <person name="Debler J.W."/>
            <person name="Williams A.H."/>
            <person name="Henares B.M."/>
        </authorList>
    </citation>
    <scope>NUCLEOTIDE SEQUENCE</scope>
    <source>
        <strain evidence="2">Al4</strain>
    </source>
</reference>
<proteinExistence type="predicted"/>
<evidence type="ECO:0000313" key="3">
    <source>
        <dbReference type="Proteomes" id="UP000651452"/>
    </source>
</evidence>
<evidence type="ECO:0000313" key="2">
    <source>
        <dbReference type="EMBL" id="KAF9701322.1"/>
    </source>
</evidence>
<dbReference type="Gene3D" id="3.30.70.120">
    <property type="match status" value="1"/>
</dbReference>
<comment type="caution">
    <text evidence="2">The sequence shown here is derived from an EMBL/GenBank/DDBJ whole genome shotgun (WGS) entry which is preliminary data.</text>
</comment>
<protein>
    <recommendedName>
        <fullName evidence="1">ATP phosphoribosyltransferase</fullName>
    </recommendedName>
</protein>
<reference evidence="2" key="1">
    <citation type="submission" date="2018-12" db="EMBL/GenBank/DDBJ databases">
        <authorList>
            <person name="Syme R.A."/>
            <person name="Farfan-Caceres L."/>
            <person name="Lichtenzveig J."/>
        </authorList>
    </citation>
    <scope>NUCLEOTIDE SEQUENCE</scope>
    <source>
        <strain evidence="2">Al4</strain>
    </source>
</reference>
<dbReference type="Proteomes" id="UP000651452">
    <property type="component" value="Unassembled WGS sequence"/>
</dbReference>
<dbReference type="SUPFAM" id="SSF102705">
    <property type="entry name" value="NIF3 (NGG1p interacting factor 3)-like"/>
    <property type="match status" value="1"/>
</dbReference>